<dbReference type="STRING" id="634497.HAH_1531"/>
<dbReference type="GeneID" id="99238480"/>
<dbReference type="AlphaFoldDB" id="G0HRV5"/>
<evidence type="ECO:0000313" key="3">
    <source>
        <dbReference type="Proteomes" id="UP000005629"/>
    </source>
</evidence>
<accession>G0HRV5</accession>
<dbReference type="HOGENOM" id="CLU_3178449_0_0_2"/>
<reference evidence="2 3" key="1">
    <citation type="journal article" date="2011" name="J. Bacteriol.">
        <title>Complete genome sequence of Haloarcula hispanica, a model haloarchaeon for studying genetics, metabolism, and virus-host interaction.</title>
        <authorList>
            <person name="Liu H."/>
            <person name="Wu Z."/>
            <person name="Li M."/>
            <person name="Zhang F."/>
            <person name="Zheng H."/>
            <person name="Han J."/>
            <person name="Liu J."/>
            <person name="Zhou J."/>
            <person name="Wang S."/>
            <person name="Xiang H."/>
        </authorList>
    </citation>
    <scope>NUCLEOTIDE SEQUENCE [LARGE SCALE GENOMIC DNA]</scope>
    <source>
        <strain evidence="3">ATCC 33960 / DSM 4426 / JCM 8911 / NBRC 102182 / NCIMB 2187 / VKM B-1755</strain>
    </source>
</reference>
<proteinExistence type="predicted"/>
<sequence length="46" mass="4893">MLSDATVLVSSNEDALLSDLVSNTIEEQGTISPTTDGRIIRQGEES</sequence>
<protein>
    <submittedName>
        <fullName evidence="2">Uncharacterized protein</fullName>
    </submittedName>
</protein>
<feature type="region of interest" description="Disordered" evidence="1">
    <location>
        <begin position="27"/>
        <end position="46"/>
    </location>
</feature>
<organism evidence="2 3">
    <name type="scientific">Haloarcula hispanica (strain ATCC 33960 / DSM 4426 / JCM 8911 / NBRC 102182 / NCIMB 2187 / VKM B-1755)</name>
    <dbReference type="NCBI Taxonomy" id="634497"/>
    <lineage>
        <taxon>Archaea</taxon>
        <taxon>Methanobacteriati</taxon>
        <taxon>Methanobacteriota</taxon>
        <taxon>Stenosarchaea group</taxon>
        <taxon>Halobacteria</taxon>
        <taxon>Halobacteriales</taxon>
        <taxon>Haloarculaceae</taxon>
        <taxon>Haloarcula</taxon>
    </lineage>
</organism>
<dbReference type="RefSeq" id="WP_014040361.1">
    <property type="nucleotide sequence ID" value="NC_015948.1"/>
</dbReference>
<dbReference type="KEGG" id="hhi:HAH_1531"/>
<name>G0HRV5_HALHT</name>
<dbReference type="eggNOG" id="arCOG02832">
    <property type="taxonomic scope" value="Archaea"/>
</dbReference>
<gene>
    <name evidence="2" type="ordered locus">HAH_1531</name>
</gene>
<evidence type="ECO:0000256" key="1">
    <source>
        <dbReference type="SAM" id="MobiDB-lite"/>
    </source>
</evidence>
<dbReference type="EMBL" id="CP002921">
    <property type="protein sequence ID" value="AEM57138.1"/>
    <property type="molecule type" value="Genomic_DNA"/>
</dbReference>
<dbReference type="Proteomes" id="UP000005629">
    <property type="component" value="Chromosome I"/>
</dbReference>
<evidence type="ECO:0000313" key="2">
    <source>
        <dbReference type="EMBL" id="AEM57138.1"/>
    </source>
</evidence>